<protein>
    <recommendedName>
        <fullName evidence="4">ResB-like domain-containing protein</fullName>
    </recommendedName>
</protein>
<proteinExistence type="predicted"/>
<accession>A0AA95JCZ6</accession>
<dbReference type="AlphaFoldDB" id="A0AA95JCZ6"/>
<organism evidence="2 3">
    <name type="scientific">Candidatus Cohnella colombiensis</name>
    <dbReference type="NCBI Taxonomy" id="3121368"/>
    <lineage>
        <taxon>Bacteria</taxon>
        <taxon>Bacillati</taxon>
        <taxon>Bacillota</taxon>
        <taxon>Bacilli</taxon>
        <taxon>Bacillales</taxon>
        <taxon>Paenibacillaceae</taxon>
        <taxon>Cohnella</taxon>
    </lineage>
</organism>
<reference evidence="2" key="1">
    <citation type="submission" date="2023-03" db="EMBL/GenBank/DDBJ databases">
        <title>Andean soil-derived lignocellulolytic bacterial consortium as a source of novel taxa and putative plastic-active enzymes.</title>
        <authorList>
            <person name="Diaz-Garcia L."/>
            <person name="Chuvochina M."/>
            <person name="Feuerriegel G."/>
            <person name="Bunk B."/>
            <person name="Sproer C."/>
            <person name="Streit W.R."/>
            <person name="Rodriguez L.M."/>
            <person name="Overmann J."/>
            <person name="Jimenez D.J."/>
        </authorList>
    </citation>
    <scope>NUCLEOTIDE SEQUENCE</scope>
    <source>
        <strain evidence="2">MAG 2441</strain>
    </source>
</reference>
<dbReference type="Proteomes" id="UP001178662">
    <property type="component" value="Chromosome"/>
</dbReference>
<evidence type="ECO:0000313" key="2">
    <source>
        <dbReference type="EMBL" id="WEK55761.1"/>
    </source>
</evidence>
<evidence type="ECO:0000256" key="1">
    <source>
        <dbReference type="SAM" id="Phobius"/>
    </source>
</evidence>
<keyword evidence="1" id="KW-1133">Transmembrane helix</keyword>
<keyword evidence="3" id="KW-1185">Reference proteome</keyword>
<keyword evidence="1" id="KW-0472">Membrane</keyword>
<gene>
    <name evidence="2" type="ORF">P0Y55_06870</name>
</gene>
<dbReference type="EMBL" id="CP119317">
    <property type="protein sequence ID" value="WEK55761.1"/>
    <property type="molecule type" value="Genomic_DNA"/>
</dbReference>
<evidence type="ECO:0000313" key="3">
    <source>
        <dbReference type="Proteomes" id="UP001178662"/>
    </source>
</evidence>
<evidence type="ECO:0008006" key="4">
    <source>
        <dbReference type="Google" id="ProtNLM"/>
    </source>
</evidence>
<sequence length="237" mass="27561">MLFISAIPTFLNVQEIIISLYMDSKYKVVNLINTKNYHTLPKNKTQSEMVFGRNKISIIVNDTERPGPESRIDYAEPKNVMEVKIVINGKEILPTYEALLSPTKKTDSRFLSWLNIIKLPKQDEIVIIQKLTPNYQKGIDIRTQTMNQAWRILYIDDNGQITEENFTYPERRSHLLGIKLINLSSMANSFLGYKSDITSYDGTFLFPLFYPYLIFIFGLVFTVNYIRRLINNNVVND</sequence>
<name>A0AA95JCZ6_9BACL</name>
<feature type="transmembrane region" description="Helical" evidence="1">
    <location>
        <begin position="204"/>
        <end position="226"/>
    </location>
</feature>
<keyword evidence="1" id="KW-0812">Transmembrane</keyword>